<reference evidence="1 2" key="1">
    <citation type="submission" date="2023-03" db="EMBL/GenBank/DDBJ databases">
        <authorList>
            <person name="Shen W."/>
            <person name="Cai J."/>
        </authorList>
    </citation>
    <scope>NUCLEOTIDE SEQUENCE [LARGE SCALE GENOMIC DNA]</scope>
    <source>
        <strain evidence="1 2">D6-4</strain>
    </source>
</reference>
<gene>
    <name evidence="1" type="ORF">P7D85_16460</name>
</gene>
<comment type="caution">
    <text evidence="1">The sequence shown here is derived from an EMBL/GenBank/DDBJ whole genome shotgun (WGS) entry which is preliminary data.</text>
</comment>
<protein>
    <recommendedName>
        <fullName evidence="3">HTH merR-type domain-containing protein</fullName>
    </recommendedName>
</protein>
<evidence type="ECO:0008006" key="3">
    <source>
        <dbReference type="Google" id="ProtNLM"/>
    </source>
</evidence>
<evidence type="ECO:0000313" key="2">
    <source>
        <dbReference type="Proteomes" id="UP001252875"/>
    </source>
</evidence>
<accession>A0ABU3F4I0</accession>
<sequence length="46" mass="5631">MEEKYQTNDLLSITGMTRDTLRHYSGILDRINKLEEFHQRMKKSRF</sequence>
<evidence type="ECO:0000313" key="1">
    <source>
        <dbReference type="EMBL" id="MDT2601383.1"/>
    </source>
</evidence>
<name>A0ABU3F4I0_9ENTE</name>
<dbReference type="Proteomes" id="UP001252875">
    <property type="component" value="Unassembled WGS sequence"/>
</dbReference>
<dbReference type="EMBL" id="JARPYI010000011">
    <property type="protein sequence ID" value="MDT2601383.1"/>
    <property type="molecule type" value="Genomic_DNA"/>
</dbReference>
<keyword evidence="2" id="KW-1185">Reference proteome</keyword>
<organism evidence="1 2">
    <name type="scientific">Enterococcus hulanensis</name>
    <dbReference type="NCBI Taxonomy" id="2559929"/>
    <lineage>
        <taxon>Bacteria</taxon>
        <taxon>Bacillati</taxon>
        <taxon>Bacillota</taxon>
        <taxon>Bacilli</taxon>
        <taxon>Lactobacillales</taxon>
        <taxon>Enterococcaceae</taxon>
        <taxon>Enterococcus</taxon>
    </lineage>
</organism>
<proteinExistence type="predicted"/>
<dbReference type="RefSeq" id="WP_311823303.1">
    <property type="nucleotide sequence ID" value="NZ_JARPYF010000010.1"/>
</dbReference>